<dbReference type="EC" id="1.5.-.-" evidence="10"/>
<comment type="cofactor">
    <cofactor evidence="10">
        <name>FAD</name>
        <dbReference type="ChEBI" id="CHEBI:57692"/>
    </cofactor>
</comment>
<evidence type="ECO:0000256" key="2">
    <source>
        <dbReference type="ARBA" id="ARBA00022603"/>
    </source>
</evidence>
<comment type="catalytic activity">
    <reaction evidence="10">
        <text>5-aminomethyl-2-thiouridine(34) in tRNA + S-adenosyl-L-methionine = 5-methylaminomethyl-2-thiouridine(34) in tRNA + S-adenosyl-L-homocysteine + H(+)</text>
        <dbReference type="Rhea" id="RHEA:19569"/>
        <dbReference type="Rhea" id="RHEA-COMP:10195"/>
        <dbReference type="Rhea" id="RHEA-COMP:10197"/>
        <dbReference type="ChEBI" id="CHEBI:15378"/>
        <dbReference type="ChEBI" id="CHEBI:57856"/>
        <dbReference type="ChEBI" id="CHEBI:59789"/>
        <dbReference type="ChEBI" id="CHEBI:74454"/>
        <dbReference type="ChEBI" id="CHEBI:74455"/>
        <dbReference type="EC" id="2.1.1.61"/>
    </reaction>
</comment>
<dbReference type="Proteomes" id="UP000474778">
    <property type="component" value="Unassembled WGS sequence"/>
</dbReference>
<dbReference type="GO" id="GO:0032259">
    <property type="term" value="P:methylation"/>
    <property type="evidence" value="ECO:0007669"/>
    <property type="project" value="UniProtKB-KW"/>
</dbReference>
<dbReference type="GO" id="GO:0016645">
    <property type="term" value="F:oxidoreductase activity, acting on the CH-NH group of donors"/>
    <property type="evidence" value="ECO:0007669"/>
    <property type="project" value="InterPro"/>
</dbReference>
<sequence>MPNIHLRVNSLATEHPDNAQNSDKMPTFDTIFSHLSAIPSQNTHQIVALLPSCDAKWPAALLAELLTQAGSKQHLQKPHLQKQHLHLHLFAQHQASWLKALAESETLASPAKEQIKAICDARVSGCHRLKLAEARLIIDIHLGDPLTQLKALVPPNSPNHTIQGWLADTDVVDEALIWQMARLSQDNADLLLLESSDVNLDKASDNANTNLLTKLIIKAGFTCYRLNLSAKDDQHVTLVEKPSIASLDIAMDERRALRRQQLDKFAFNPLTQGNEGEIAIIGGGVASANLALSLAERGRQVSFFCMDKAPGEQASGNKQGAIYPLLTPEHGSLSHYFLQGYLFSRQRINQLVEAGHEIPHDFCGVLQTGHDERSHKRLAKIINAQPWADSIARPVDAPQASALANLTIEHQGIYYPLAGWVSPQAFTRAAINQAEQLGMQTSHYQCRVTAIRFENQQWYLSTVQDGQDQDGQEVKFGPFANLVLANGRHLTDFAQTAHLPISGFRGQVSHIPARAPLKDLKTVLCAHGYLTPAHDRLHCTGASYVKDASNLDYSAVEQVENLDKIRTSYGDDWTKAVDITGHSARVGVRMVTRDHAPMMGCAPDFEAISAAYVDHQQTKKRAKESAKYWQTTPAPVHQGLFILGGLGSRGLTSGPLAAEILAAQLCGELLPATQDILTLLNPNRMWIRKLIKGKAL</sequence>
<keyword evidence="2 10" id="KW-0489">Methyltransferase</keyword>
<dbReference type="PANTHER" id="PTHR13847">
    <property type="entry name" value="SARCOSINE DEHYDROGENASE-RELATED"/>
    <property type="match status" value="1"/>
</dbReference>
<proteinExistence type="inferred from homology"/>
<dbReference type="GO" id="GO:0002098">
    <property type="term" value="P:tRNA wobble uridine modification"/>
    <property type="evidence" value="ECO:0007669"/>
    <property type="project" value="TreeGrafter"/>
</dbReference>
<dbReference type="HAMAP" id="MF_01102">
    <property type="entry name" value="MnmC"/>
    <property type="match status" value="1"/>
</dbReference>
<dbReference type="Gene3D" id="3.40.50.150">
    <property type="entry name" value="Vaccinia Virus protein VP39"/>
    <property type="match status" value="1"/>
</dbReference>
<dbReference type="Pfam" id="PF01266">
    <property type="entry name" value="DAO"/>
    <property type="match status" value="1"/>
</dbReference>
<dbReference type="Gene3D" id="3.50.50.60">
    <property type="entry name" value="FAD/NAD(P)-binding domain"/>
    <property type="match status" value="1"/>
</dbReference>
<evidence type="ECO:0000256" key="5">
    <source>
        <dbReference type="ARBA" id="ARBA00022691"/>
    </source>
</evidence>
<dbReference type="InterPro" id="IPR006076">
    <property type="entry name" value="FAD-dep_OxRdtase"/>
</dbReference>
<dbReference type="InterPro" id="IPR029063">
    <property type="entry name" value="SAM-dependent_MTases_sf"/>
</dbReference>
<dbReference type="NCBIfam" id="TIGR03197">
    <property type="entry name" value="MnmC_Cterm"/>
    <property type="match status" value="1"/>
</dbReference>
<keyword evidence="6 10" id="KW-0819">tRNA processing</keyword>
<evidence type="ECO:0000256" key="9">
    <source>
        <dbReference type="ARBA" id="ARBA00023268"/>
    </source>
</evidence>
<dbReference type="SUPFAM" id="SSF51905">
    <property type="entry name" value="FAD/NAD(P)-binding domain"/>
    <property type="match status" value="1"/>
</dbReference>
<evidence type="ECO:0000256" key="10">
    <source>
        <dbReference type="HAMAP-Rule" id="MF_01102"/>
    </source>
</evidence>
<dbReference type="Gene3D" id="3.30.9.10">
    <property type="entry name" value="D-Amino Acid Oxidase, subunit A, domain 2"/>
    <property type="match status" value="1"/>
</dbReference>
<evidence type="ECO:0000256" key="1">
    <source>
        <dbReference type="ARBA" id="ARBA00022490"/>
    </source>
</evidence>
<keyword evidence="1 10" id="KW-0963">Cytoplasm</keyword>
<feature type="domain" description="FAD dependent oxidoreductase" evidence="11">
    <location>
        <begin position="278"/>
        <end position="663"/>
    </location>
</feature>
<comment type="subcellular location">
    <subcellularLocation>
        <location evidence="10">Cytoplasm</location>
    </subcellularLocation>
</comment>
<evidence type="ECO:0000259" key="11">
    <source>
        <dbReference type="Pfam" id="PF01266"/>
    </source>
</evidence>
<keyword evidence="7 10" id="KW-0274">FAD</keyword>
<evidence type="ECO:0000256" key="4">
    <source>
        <dbReference type="ARBA" id="ARBA00022679"/>
    </source>
</evidence>
<dbReference type="GO" id="GO:0005737">
    <property type="term" value="C:cytoplasm"/>
    <property type="evidence" value="ECO:0007669"/>
    <property type="project" value="UniProtKB-SubCell"/>
</dbReference>
<keyword evidence="8 10" id="KW-0560">Oxidoreductase</keyword>
<organism evidence="12 13">
    <name type="scientific">Shewanella insulae</name>
    <dbReference type="NCBI Taxonomy" id="2681496"/>
    <lineage>
        <taxon>Bacteria</taxon>
        <taxon>Pseudomonadati</taxon>
        <taxon>Pseudomonadota</taxon>
        <taxon>Gammaproteobacteria</taxon>
        <taxon>Alteromonadales</taxon>
        <taxon>Shewanellaceae</taxon>
        <taxon>Shewanella</taxon>
    </lineage>
</organism>
<dbReference type="InterPro" id="IPR023032">
    <property type="entry name" value="tRNA_MAMT_biosynth_bifunc_MnmC"/>
</dbReference>
<dbReference type="AlphaFoldDB" id="A0A6L7HXP0"/>
<comment type="similarity">
    <text evidence="10">In the N-terminal section; belongs to the methyltransferase superfamily. tRNA (mnm(5)s(2)U34)-methyltransferase family.</text>
</comment>
<dbReference type="EC" id="2.1.1.61" evidence="10"/>
<evidence type="ECO:0000256" key="3">
    <source>
        <dbReference type="ARBA" id="ARBA00022630"/>
    </source>
</evidence>
<feature type="region of interest" description="tRNA (mnm(5)s(2)U34)-methyltransferase" evidence="10">
    <location>
        <begin position="1"/>
        <end position="263"/>
    </location>
</feature>
<keyword evidence="5 10" id="KW-0949">S-adenosyl-L-methionine</keyword>
<gene>
    <name evidence="10 12" type="primary">mnmC</name>
    <name evidence="12" type="ORF">GNT65_10505</name>
</gene>
<evidence type="ECO:0000313" key="12">
    <source>
        <dbReference type="EMBL" id="MXR69099.1"/>
    </source>
</evidence>
<dbReference type="GO" id="GO:0050660">
    <property type="term" value="F:flavin adenine dinucleotide binding"/>
    <property type="evidence" value="ECO:0007669"/>
    <property type="project" value="UniProtKB-UniRule"/>
</dbReference>
<name>A0A6L7HXP0_9GAMM</name>
<evidence type="ECO:0000256" key="7">
    <source>
        <dbReference type="ARBA" id="ARBA00022827"/>
    </source>
</evidence>
<keyword evidence="13" id="KW-1185">Reference proteome</keyword>
<protein>
    <recommendedName>
        <fullName evidence="10">tRNA 5-methylaminomethyl-2-thiouridine biosynthesis bifunctional protein MnmC</fullName>
        <shortName evidence="10">tRNA mnm(5)s(2)U biosynthesis bifunctional protein</shortName>
    </recommendedName>
    <domain>
        <recommendedName>
            <fullName evidence="10">tRNA (mnm(5)s(2)U34)-methyltransferase</fullName>
            <ecNumber evidence="10">2.1.1.61</ecNumber>
        </recommendedName>
    </domain>
    <domain>
        <recommendedName>
            <fullName evidence="10">FAD-dependent cmnm(5)s(2)U34 oxidoreductase</fullName>
            <ecNumber evidence="10">1.5.-.-</ecNumber>
        </recommendedName>
    </domain>
</protein>
<keyword evidence="4 10" id="KW-0808">Transferase</keyword>
<dbReference type="GO" id="GO:0004808">
    <property type="term" value="F:tRNA (5-methylaminomethyl-2-thiouridylate)(34)-methyltransferase activity"/>
    <property type="evidence" value="ECO:0007669"/>
    <property type="project" value="UniProtKB-EC"/>
</dbReference>
<feature type="region of interest" description="FAD-dependent cmnm(5)s(2)U34 oxidoreductase" evidence="10">
    <location>
        <begin position="281"/>
        <end position="696"/>
    </location>
</feature>
<dbReference type="InterPro" id="IPR017610">
    <property type="entry name" value="tRNA_S-uridine_synth_MnmC_C"/>
</dbReference>
<evidence type="ECO:0000256" key="6">
    <source>
        <dbReference type="ARBA" id="ARBA00022694"/>
    </source>
</evidence>
<comment type="caution">
    <text evidence="12">The sequence shown here is derived from an EMBL/GenBank/DDBJ whole genome shotgun (WGS) entry which is preliminary data.</text>
</comment>
<evidence type="ECO:0000256" key="8">
    <source>
        <dbReference type="ARBA" id="ARBA00023002"/>
    </source>
</evidence>
<comment type="similarity">
    <text evidence="10">In the C-terminal section; belongs to the DAO family.</text>
</comment>
<keyword evidence="3 10" id="KW-0285">Flavoprotein</keyword>
<reference evidence="12 13" key="1">
    <citation type="submission" date="2019-12" db="EMBL/GenBank/DDBJ databases">
        <title>Shewanella insulae sp. nov., isolated from a tidal flat.</title>
        <authorList>
            <person name="Yoon J.-H."/>
        </authorList>
    </citation>
    <scope>NUCLEOTIDE SEQUENCE [LARGE SCALE GENOMIC DNA]</scope>
    <source>
        <strain evidence="12 13">JBTF-M18</strain>
    </source>
</reference>
<comment type="function">
    <text evidence="10">Catalyzes the last two steps in the biosynthesis of 5-methylaminomethyl-2-thiouridine (mnm(5)s(2)U) at the wobble position (U34) in tRNA. Catalyzes the FAD-dependent demodification of cmnm(5)s(2)U34 to nm(5)s(2)U34, followed by the transfer of a methyl group from S-adenosyl-L-methionine to nm(5)s(2)U34, to form mnm(5)s(2)U34.</text>
</comment>
<dbReference type="EMBL" id="WRPA01000008">
    <property type="protein sequence ID" value="MXR69099.1"/>
    <property type="molecule type" value="Genomic_DNA"/>
</dbReference>
<dbReference type="InterPro" id="IPR036188">
    <property type="entry name" value="FAD/NAD-bd_sf"/>
</dbReference>
<accession>A0A6L7HXP0</accession>
<evidence type="ECO:0000313" key="13">
    <source>
        <dbReference type="Proteomes" id="UP000474778"/>
    </source>
</evidence>
<keyword evidence="9 10" id="KW-0511">Multifunctional enzyme</keyword>
<dbReference type="PANTHER" id="PTHR13847:SF283">
    <property type="entry name" value="TRNA 5-METHYLAMINOMETHYL-2-THIOURIDINE BIOSYNTHESIS BIFUNCTIONAL PROTEIN MNMC"/>
    <property type="match status" value="1"/>
</dbReference>